<accession>A0A8X7S353</accession>
<evidence type="ECO:0000313" key="2">
    <source>
        <dbReference type="Proteomes" id="UP000886595"/>
    </source>
</evidence>
<dbReference type="InterPro" id="IPR050232">
    <property type="entry name" value="FBL13/AtMIF1-like"/>
</dbReference>
<comment type="caution">
    <text evidence="1">The sequence shown here is derived from an EMBL/GenBank/DDBJ whole genome shotgun (WGS) entry which is preliminary data.</text>
</comment>
<protein>
    <recommendedName>
        <fullName evidence="3">F-box domain-containing protein</fullName>
    </recommendedName>
</protein>
<dbReference type="InterPro" id="IPR036047">
    <property type="entry name" value="F-box-like_dom_sf"/>
</dbReference>
<proteinExistence type="predicted"/>
<gene>
    <name evidence="1" type="ORF">Bca52824_035405</name>
</gene>
<dbReference type="PANTHER" id="PTHR31900:SF34">
    <property type="entry name" value="EMB|CAB62440.1-RELATED"/>
    <property type="match status" value="1"/>
</dbReference>
<sequence length="437" mass="50052">MYSTRNRDRLSTLPEHLLLLIISKLSFKEDVKTSVLAKPWTHLHYGTTNVTFVESELVKHSVSRSEKSVGDARVTFVRFMVNWVSRFFGDVIESFHLCLSKPAEFETEAKHLIKFAVSKQVQNLVLDFSYLSCTASNQARPAILFQMPECVYNQVTVESLELFSCGFDPSRFPKPSSFKSLCFGWIELGKITTLLSNSPLLKILSIHNFWSVGLITGDNYLLRELKFENFDFAPEYTWIDLPNIQIFKYSGSFRYFQFLRVNRMMEEAYLDFGTETDDEIGTFICDLLYDLLSARKLTVCPFLIKAIKDSDDPVRLKAPMETRHLVIKTNLVPVEFVGIRLMINSCPELETLTFLMLPPVSVARTNPGFDPKSKMIKVVEVRNFTGGTYELVMLKNLIRSCRVLERSVKTSVRATMRTLGDECVASSKGLWIRQHDG</sequence>
<dbReference type="AlphaFoldDB" id="A0A8X7S353"/>
<evidence type="ECO:0008006" key="3">
    <source>
        <dbReference type="Google" id="ProtNLM"/>
    </source>
</evidence>
<dbReference type="Proteomes" id="UP000886595">
    <property type="component" value="Unassembled WGS sequence"/>
</dbReference>
<organism evidence="1 2">
    <name type="scientific">Brassica carinata</name>
    <name type="common">Ethiopian mustard</name>
    <name type="synonym">Abyssinian cabbage</name>
    <dbReference type="NCBI Taxonomy" id="52824"/>
    <lineage>
        <taxon>Eukaryota</taxon>
        <taxon>Viridiplantae</taxon>
        <taxon>Streptophyta</taxon>
        <taxon>Embryophyta</taxon>
        <taxon>Tracheophyta</taxon>
        <taxon>Spermatophyta</taxon>
        <taxon>Magnoliopsida</taxon>
        <taxon>eudicotyledons</taxon>
        <taxon>Gunneridae</taxon>
        <taxon>Pentapetalae</taxon>
        <taxon>rosids</taxon>
        <taxon>malvids</taxon>
        <taxon>Brassicales</taxon>
        <taxon>Brassicaceae</taxon>
        <taxon>Brassiceae</taxon>
        <taxon>Brassica</taxon>
    </lineage>
</organism>
<reference evidence="1 2" key="1">
    <citation type="submission" date="2020-02" db="EMBL/GenBank/DDBJ databases">
        <authorList>
            <person name="Ma Q."/>
            <person name="Huang Y."/>
            <person name="Song X."/>
            <person name="Pei D."/>
        </authorList>
    </citation>
    <scope>NUCLEOTIDE SEQUENCE [LARGE SCALE GENOMIC DNA]</scope>
    <source>
        <strain evidence="1">Sxm20200214</strain>
        <tissue evidence="1">Leaf</tissue>
    </source>
</reference>
<dbReference type="OrthoDB" id="673865at2759"/>
<name>A0A8X7S353_BRACI</name>
<dbReference type="SUPFAM" id="SSF81383">
    <property type="entry name" value="F-box domain"/>
    <property type="match status" value="1"/>
</dbReference>
<dbReference type="PANTHER" id="PTHR31900">
    <property type="entry name" value="F-BOX/RNI SUPERFAMILY PROTEIN-RELATED"/>
    <property type="match status" value="1"/>
</dbReference>
<dbReference type="EMBL" id="JAAMPC010000008">
    <property type="protein sequence ID" value="KAG2298933.1"/>
    <property type="molecule type" value="Genomic_DNA"/>
</dbReference>
<keyword evidence="2" id="KW-1185">Reference proteome</keyword>
<evidence type="ECO:0000313" key="1">
    <source>
        <dbReference type="EMBL" id="KAG2298933.1"/>
    </source>
</evidence>